<dbReference type="NCBIfam" id="TIGR01128">
    <property type="entry name" value="holA"/>
    <property type="match status" value="1"/>
</dbReference>
<keyword evidence="12" id="KW-1185">Reference proteome</keyword>
<dbReference type="EMBL" id="JOJZ01000021">
    <property type="protein sequence ID" value="KID41268.1"/>
    <property type="molecule type" value="Genomic_DNA"/>
</dbReference>
<dbReference type="Gene3D" id="1.10.8.60">
    <property type="match status" value="1"/>
</dbReference>
<dbReference type="InterPro" id="IPR008921">
    <property type="entry name" value="DNA_pol3_clamp-load_cplx_C"/>
</dbReference>
<dbReference type="Proteomes" id="UP000031397">
    <property type="component" value="Unassembled WGS sequence"/>
</dbReference>
<evidence type="ECO:0000256" key="8">
    <source>
        <dbReference type="ARBA" id="ARBA00049244"/>
    </source>
</evidence>
<evidence type="ECO:0000256" key="2">
    <source>
        <dbReference type="ARBA" id="ARBA00017703"/>
    </source>
</evidence>
<dbReference type="InterPro" id="IPR048466">
    <property type="entry name" value="DNA_pol3_delta-like_C"/>
</dbReference>
<comment type="caution">
    <text evidence="11">The sequence shown here is derived from an EMBL/GenBank/DDBJ whole genome shotgun (WGS) entry which is preliminary data.</text>
</comment>
<dbReference type="Pfam" id="PF21694">
    <property type="entry name" value="DNA_pol3_delta_C"/>
    <property type="match status" value="1"/>
</dbReference>
<feature type="domain" description="DNA polymerase III delta N-terminal" evidence="9">
    <location>
        <begin position="18"/>
        <end position="141"/>
    </location>
</feature>
<comment type="similarity">
    <text evidence="7">Belongs to the DNA polymerase HolA subunit family.</text>
</comment>
<evidence type="ECO:0000256" key="1">
    <source>
        <dbReference type="ARBA" id="ARBA00012417"/>
    </source>
</evidence>
<dbReference type="Gene3D" id="1.20.272.10">
    <property type="match status" value="1"/>
</dbReference>
<comment type="catalytic activity">
    <reaction evidence="8">
        <text>DNA(n) + a 2'-deoxyribonucleoside 5'-triphosphate = DNA(n+1) + diphosphate</text>
        <dbReference type="Rhea" id="RHEA:22508"/>
        <dbReference type="Rhea" id="RHEA-COMP:17339"/>
        <dbReference type="Rhea" id="RHEA-COMP:17340"/>
        <dbReference type="ChEBI" id="CHEBI:33019"/>
        <dbReference type="ChEBI" id="CHEBI:61560"/>
        <dbReference type="ChEBI" id="CHEBI:173112"/>
        <dbReference type="EC" id="2.7.7.7"/>
    </reaction>
</comment>
<dbReference type="PATRIC" id="fig|1614.7.peg.1057"/>
<organism evidence="11 12">
    <name type="scientific">Fructilactobacillus fructivorans</name>
    <dbReference type="NCBI Taxonomy" id="1614"/>
    <lineage>
        <taxon>Bacteria</taxon>
        <taxon>Bacillati</taxon>
        <taxon>Bacillota</taxon>
        <taxon>Bacilli</taxon>
        <taxon>Lactobacillales</taxon>
        <taxon>Lactobacillaceae</taxon>
        <taxon>Fructilactobacillus</taxon>
    </lineage>
</organism>
<dbReference type="SUPFAM" id="SSF52540">
    <property type="entry name" value="P-loop containing nucleoside triphosphate hydrolases"/>
    <property type="match status" value="1"/>
</dbReference>
<sequence length="344" mass="40019">MSVVEQVSQINKEPQAVYLILGNDNYWIDTIQKKLKALIPEEERTMNFATYDMEETPLSTALDDAMSIPFFGEKRLVFVKNPYFLTGERNKSKVVHHPEELVNYLKNPPQETVLVFFAPYPKLDARKKISKELKKQAEVIDLNQFSERETKQLIQKKIEEKKYVIDQDALNELLTRTSDDLASVMNELNKLFLYKINDKKITLEDVDSLVSKSMDQNVFDLVNYLMSGNTTKAIEFYHDLIAQKHEPIQINAILVSQFRLLLQVKILEQLGYSQGNLASALRVHPYRVKLAMRSDRKYSRKYLRNAYVDLVKIEEQLKSTSSNPELLFEMFAVKLNQSIKKEPN</sequence>
<dbReference type="RefSeq" id="WP_039144869.1">
    <property type="nucleotide sequence ID" value="NZ_JOJZ01000021.1"/>
</dbReference>
<dbReference type="SUPFAM" id="SSF48019">
    <property type="entry name" value="post-AAA+ oligomerization domain-like"/>
    <property type="match status" value="1"/>
</dbReference>
<keyword evidence="3 11" id="KW-0808">Transferase</keyword>
<dbReference type="GeneID" id="74913774"/>
<evidence type="ECO:0000313" key="11">
    <source>
        <dbReference type="EMBL" id="KID41268.1"/>
    </source>
</evidence>
<evidence type="ECO:0000259" key="9">
    <source>
        <dbReference type="Pfam" id="PF06144"/>
    </source>
</evidence>
<keyword evidence="4 11" id="KW-0548">Nucleotidyltransferase</keyword>
<evidence type="ECO:0000259" key="10">
    <source>
        <dbReference type="Pfam" id="PF21694"/>
    </source>
</evidence>
<dbReference type="OrthoDB" id="9775929at2"/>
<dbReference type="PANTHER" id="PTHR34388:SF1">
    <property type="entry name" value="DNA POLYMERASE III SUBUNIT DELTA"/>
    <property type="match status" value="1"/>
</dbReference>
<accession>A0A0C1Q060</accession>
<keyword evidence="6" id="KW-0239">DNA-directed DNA polymerase</keyword>
<feature type="domain" description="DNA polymerase III delta subunit-like C-terminal" evidence="10">
    <location>
        <begin position="215"/>
        <end position="335"/>
    </location>
</feature>
<dbReference type="InterPro" id="IPR027417">
    <property type="entry name" value="P-loop_NTPase"/>
</dbReference>
<keyword evidence="5" id="KW-0235">DNA replication</keyword>
<evidence type="ECO:0000256" key="4">
    <source>
        <dbReference type="ARBA" id="ARBA00022695"/>
    </source>
</evidence>
<evidence type="ECO:0000256" key="6">
    <source>
        <dbReference type="ARBA" id="ARBA00022932"/>
    </source>
</evidence>
<dbReference type="GO" id="GO:0009360">
    <property type="term" value="C:DNA polymerase III complex"/>
    <property type="evidence" value="ECO:0007669"/>
    <property type="project" value="InterPro"/>
</dbReference>
<dbReference type="GO" id="GO:0003677">
    <property type="term" value="F:DNA binding"/>
    <property type="evidence" value="ECO:0007669"/>
    <property type="project" value="InterPro"/>
</dbReference>
<dbReference type="PANTHER" id="PTHR34388">
    <property type="entry name" value="DNA POLYMERASE III SUBUNIT DELTA"/>
    <property type="match status" value="1"/>
</dbReference>
<dbReference type="GO" id="GO:0006261">
    <property type="term" value="P:DNA-templated DNA replication"/>
    <property type="evidence" value="ECO:0007669"/>
    <property type="project" value="TreeGrafter"/>
</dbReference>
<evidence type="ECO:0000256" key="5">
    <source>
        <dbReference type="ARBA" id="ARBA00022705"/>
    </source>
</evidence>
<evidence type="ECO:0000256" key="3">
    <source>
        <dbReference type="ARBA" id="ARBA00022679"/>
    </source>
</evidence>
<dbReference type="EC" id="2.7.7.7" evidence="1"/>
<evidence type="ECO:0000313" key="12">
    <source>
        <dbReference type="Proteomes" id="UP000031397"/>
    </source>
</evidence>
<dbReference type="GO" id="GO:0003887">
    <property type="term" value="F:DNA-directed DNA polymerase activity"/>
    <property type="evidence" value="ECO:0007669"/>
    <property type="project" value="UniProtKB-KW"/>
</dbReference>
<dbReference type="Pfam" id="PF06144">
    <property type="entry name" value="DNA_pol3_delta"/>
    <property type="match status" value="1"/>
</dbReference>
<proteinExistence type="inferred from homology"/>
<evidence type="ECO:0000256" key="7">
    <source>
        <dbReference type="ARBA" id="ARBA00034754"/>
    </source>
</evidence>
<dbReference type="Gene3D" id="3.40.50.300">
    <property type="entry name" value="P-loop containing nucleotide triphosphate hydrolases"/>
    <property type="match status" value="1"/>
</dbReference>
<gene>
    <name evidence="11" type="ORF">LfDm3_1113</name>
</gene>
<name>A0A0C1Q060_9LACO</name>
<reference evidence="11 12" key="1">
    <citation type="submission" date="2014-06" db="EMBL/GenBank/DDBJ databases">
        <title>Functional and comparative genomic analyses of the Drosophila gut microbiota identify candidate symbiosis factors.</title>
        <authorList>
            <person name="Newell P.D."/>
            <person name="Chaston J.M."/>
            <person name="Douglas A.E."/>
        </authorList>
    </citation>
    <scope>NUCLEOTIDE SEQUENCE [LARGE SCALE GENOMIC DNA]</scope>
    <source>
        <strain evidence="11 12">DmCS_002</strain>
    </source>
</reference>
<dbReference type="InterPro" id="IPR010372">
    <property type="entry name" value="DNA_pol3_delta_N"/>
</dbReference>
<dbReference type="AlphaFoldDB" id="A0A0C1Q060"/>
<protein>
    <recommendedName>
        <fullName evidence="2">DNA polymerase III subunit delta</fullName>
        <ecNumber evidence="1">2.7.7.7</ecNumber>
    </recommendedName>
</protein>
<dbReference type="InterPro" id="IPR005790">
    <property type="entry name" value="DNA_polIII_delta"/>
</dbReference>